<feature type="binding site" evidence="10">
    <location>
        <begin position="93"/>
        <end position="103"/>
    </location>
    <ligand>
        <name>ATP</name>
        <dbReference type="ChEBI" id="CHEBI:30616"/>
    </ligand>
</feature>
<keyword evidence="4 10" id="KW-0808">Transferase</keyword>
<gene>
    <name evidence="10 13" type="primary">ispE</name>
    <name evidence="13" type="ORF">sL5_10160</name>
</gene>
<evidence type="ECO:0000256" key="2">
    <source>
        <dbReference type="ARBA" id="ARBA00012052"/>
    </source>
</evidence>
<evidence type="ECO:0000256" key="3">
    <source>
        <dbReference type="ARBA" id="ARBA00017473"/>
    </source>
</evidence>
<comment type="caution">
    <text evidence="13">The sequence shown here is derived from an EMBL/GenBank/DDBJ whole genome shotgun (WGS) entry which is preliminary data.</text>
</comment>
<keyword evidence="6 10" id="KW-0418">Kinase</keyword>
<dbReference type="EMBL" id="BNGU01000058">
    <property type="protein sequence ID" value="GHM60023.1"/>
    <property type="molecule type" value="Genomic_DNA"/>
</dbReference>
<dbReference type="InterPro" id="IPR036554">
    <property type="entry name" value="GHMP_kinase_C_sf"/>
</dbReference>
<dbReference type="GO" id="GO:0050515">
    <property type="term" value="F:4-(cytidine 5'-diphospho)-2-C-methyl-D-erythritol kinase activity"/>
    <property type="evidence" value="ECO:0007669"/>
    <property type="project" value="UniProtKB-UniRule"/>
</dbReference>
<evidence type="ECO:0000259" key="11">
    <source>
        <dbReference type="Pfam" id="PF00288"/>
    </source>
</evidence>
<evidence type="ECO:0000313" key="14">
    <source>
        <dbReference type="Proteomes" id="UP000637906"/>
    </source>
</evidence>
<dbReference type="GO" id="GO:0019288">
    <property type="term" value="P:isopentenyl diphosphate biosynthetic process, methylerythritol 4-phosphate pathway"/>
    <property type="evidence" value="ECO:0007669"/>
    <property type="project" value="UniProtKB-UniRule"/>
</dbReference>
<dbReference type="Proteomes" id="UP000637906">
    <property type="component" value="Unassembled WGS sequence"/>
</dbReference>
<feature type="active site" evidence="10">
    <location>
        <position position="11"/>
    </location>
</feature>
<dbReference type="NCBIfam" id="NF011202">
    <property type="entry name" value="PRK14608.1"/>
    <property type="match status" value="1"/>
</dbReference>
<evidence type="ECO:0000259" key="12">
    <source>
        <dbReference type="Pfam" id="PF08544"/>
    </source>
</evidence>
<evidence type="ECO:0000256" key="9">
    <source>
        <dbReference type="ARBA" id="ARBA00032554"/>
    </source>
</evidence>
<evidence type="ECO:0000256" key="7">
    <source>
        <dbReference type="ARBA" id="ARBA00022840"/>
    </source>
</evidence>
<dbReference type="InterPro" id="IPR020568">
    <property type="entry name" value="Ribosomal_Su5_D2-typ_SF"/>
</dbReference>
<dbReference type="GO" id="GO:0016114">
    <property type="term" value="P:terpenoid biosynthetic process"/>
    <property type="evidence" value="ECO:0007669"/>
    <property type="project" value="UniProtKB-UniRule"/>
</dbReference>
<dbReference type="Gene3D" id="3.30.70.890">
    <property type="entry name" value="GHMP kinase, C-terminal domain"/>
    <property type="match status" value="1"/>
</dbReference>
<proteinExistence type="inferred from homology"/>
<dbReference type="SUPFAM" id="SSF54211">
    <property type="entry name" value="Ribosomal protein S5 domain 2-like"/>
    <property type="match status" value="1"/>
</dbReference>
<dbReference type="SUPFAM" id="SSF55060">
    <property type="entry name" value="GHMP Kinase, C-terminal domain"/>
    <property type="match status" value="1"/>
</dbReference>
<dbReference type="EC" id="2.7.1.148" evidence="2 10"/>
<dbReference type="NCBIfam" id="TIGR00154">
    <property type="entry name" value="ispE"/>
    <property type="match status" value="1"/>
</dbReference>
<feature type="active site" evidence="10">
    <location>
        <position position="133"/>
    </location>
</feature>
<feature type="domain" description="GHMP kinase N-terminal" evidence="11">
    <location>
        <begin position="65"/>
        <end position="138"/>
    </location>
</feature>
<comment type="pathway">
    <text evidence="10">Isoprenoid biosynthesis; isopentenyl diphosphate biosynthesis via DXP pathway; isopentenyl diphosphate from 1-deoxy-D-xylulose 5-phosphate: step 3/6.</text>
</comment>
<evidence type="ECO:0000256" key="5">
    <source>
        <dbReference type="ARBA" id="ARBA00022741"/>
    </source>
</evidence>
<evidence type="ECO:0000256" key="8">
    <source>
        <dbReference type="ARBA" id="ARBA00023229"/>
    </source>
</evidence>
<dbReference type="GO" id="GO:0005524">
    <property type="term" value="F:ATP binding"/>
    <property type="evidence" value="ECO:0007669"/>
    <property type="project" value="UniProtKB-UniRule"/>
</dbReference>
<keyword evidence="14" id="KW-1185">Reference proteome</keyword>
<dbReference type="InterPro" id="IPR006204">
    <property type="entry name" value="GHMP_kinase_N_dom"/>
</dbReference>
<dbReference type="HAMAP" id="MF_00061">
    <property type="entry name" value="IspE"/>
    <property type="match status" value="1"/>
</dbReference>
<comment type="similarity">
    <text evidence="1 10">Belongs to the GHMP kinase family. IspE subfamily.</text>
</comment>
<sequence length="280" mass="30939">MTTFQATAPAKINLFLHIIGKRQDNYHLLETFFIFAKLYDILEIRIGYEKSMVTFVNCEIDSCYNTITKAINLLLKHTARHVDISVRVIKNIPVAAGLGGGSSDAGAVIRTLGKYWNIENQVLNEVAANVGADVPVSINCATAFAKGTGDDLHYCKNFTIPKSIVLVNPGKPLSTARVFQEYKGNFSAPLDFPKVDTIDLIELMRCTKNDLQEVAITIVPEIEDILSFLQKQTGCIITRMSGSGATCFGIFDSEEKAKSAANNMQSHYPNWWVHTTSLIV</sequence>
<comment type="function">
    <text evidence="10">Catalyzes the phosphorylation of the position 2 hydroxy group of 4-diphosphocytidyl-2C-methyl-D-erythritol.</text>
</comment>
<evidence type="ECO:0000256" key="1">
    <source>
        <dbReference type="ARBA" id="ARBA00009684"/>
    </source>
</evidence>
<dbReference type="AlphaFoldDB" id="A0A8J3HTK9"/>
<keyword evidence="5 10" id="KW-0547">Nucleotide-binding</keyword>
<dbReference type="InterPro" id="IPR013750">
    <property type="entry name" value="GHMP_kinase_C_dom"/>
</dbReference>
<evidence type="ECO:0000256" key="10">
    <source>
        <dbReference type="HAMAP-Rule" id="MF_00061"/>
    </source>
</evidence>
<dbReference type="PANTHER" id="PTHR43527:SF2">
    <property type="entry name" value="4-DIPHOSPHOCYTIDYL-2-C-METHYL-D-ERYTHRITOL KINASE, CHLOROPLASTIC"/>
    <property type="match status" value="1"/>
</dbReference>
<dbReference type="Gene3D" id="3.30.230.10">
    <property type="match status" value="1"/>
</dbReference>
<feature type="domain" description="GHMP kinase C-terminal" evidence="12">
    <location>
        <begin position="199"/>
        <end position="270"/>
    </location>
</feature>
<accession>A0A8J3HTK9</accession>
<dbReference type="Pfam" id="PF00288">
    <property type="entry name" value="GHMP_kinases_N"/>
    <property type="match status" value="1"/>
</dbReference>
<protein>
    <recommendedName>
        <fullName evidence="3 10">4-diphosphocytidyl-2-C-methyl-D-erythritol kinase</fullName>
        <shortName evidence="10">CMK</shortName>
        <ecNumber evidence="2 10">2.7.1.148</ecNumber>
    </recommendedName>
    <alternativeName>
        <fullName evidence="9 10">4-(cytidine-5'-diphospho)-2-C-methyl-D-erythritol kinase</fullName>
    </alternativeName>
</protein>
<name>A0A8J3HTK9_9RICK</name>
<reference evidence="13 14" key="1">
    <citation type="journal article" date="2021" name="Microb. Ecol.">
        <title>Candidatus Mesenet longicola: Novel Endosymbionts of Brontispa longissima that Induce Cytoplasmic Incompatibility.</title>
        <authorList>
            <person name="Takano S."/>
            <person name="Gotoh Y."/>
            <person name="Hayashi T."/>
        </authorList>
    </citation>
    <scope>NUCLEOTIDE SEQUENCE [LARGE SCALE GENOMIC DNA]</scope>
    <source>
        <strain evidence="13">L5</strain>
    </source>
</reference>
<comment type="catalytic activity">
    <reaction evidence="10">
        <text>4-CDP-2-C-methyl-D-erythritol + ATP = 4-CDP-2-C-methyl-D-erythritol 2-phosphate + ADP + H(+)</text>
        <dbReference type="Rhea" id="RHEA:18437"/>
        <dbReference type="ChEBI" id="CHEBI:15378"/>
        <dbReference type="ChEBI" id="CHEBI:30616"/>
        <dbReference type="ChEBI" id="CHEBI:57823"/>
        <dbReference type="ChEBI" id="CHEBI:57919"/>
        <dbReference type="ChEBI" id="CHEBI:456216"/>
        <dbReference type="EC" id="2.7.1.148"/>
    </reaction>
</comment>
<dbReference type="InterPro" id="IPR014721">
    <property type="entry name" value="Ribsml_uS5_D2-typ_fold_subgr"/>
</dbReference>
<keyword evidence="7 10" id="KW-0067">ATP-binding</keyword>
<dbReference type="PANTHER" id="PTHR43527">
    <property type="entry name" value="4-DIPHOSPHOCYTIDYL-2-C-METHYL-D-ERYTHRITOL KINASE, CHLOROPLASTIC"/>
    <property type="match status" value="1"/>
</dbReference>
<dbReference type="PIRSF" id="PIRSF010376">
    <property type="entry name" value="IspE"/>
    <property type="match status" value="1"/>
</dbReference>
<keyword evidence="8 10" id="KW-0414">Isoprene biosynthesis</keyword>
<dbReference type="UniPathway" id="UPA00056">
    <property type="reaction ID" value="UER00094"/>
</dbReference>
<organism evidence="13 14">
    <name type="scientific">Candidatus Mesenet longicola</name>
    <dbReference type="NCBI Taxonomy" id="1892558"/>
    <lineage>
        <taxon>Bacteria</taxon>
        <taxon>Pseudomonadati</taxon>
        <taxon>Pseudomonadota</taxon>
        <taxon>Alphaproteobacteria</taxon>
        <taxon>Rickettsiales</taxon>
        <taxon>Anaplasmataceae</taxon>
        <taxon>Candidatus Mesenet</taxon>
    </lineage>
</organism>
<evidence type="ECO:0000256" key="4">
    <source>
        <dbReference type="ARBA" id="ARBA00022679"/>
    </source>
</evidence>
<evidence type="ECO:0000256" key="6">
    <source>
        <dbReference type="ARBA" id="ARBA00022777"/>
    </source>
</evidence>
<dbReference type="InterPro" id="IPR004424">
    <property type="entry name" value="IspE"/>
</dbReference>
<evidence type="ECO:0000313" key="13">
    <source>
        <dbReference type="EMBL" id="GHM60023.1"/>
    </source>
</evidence>
<dbReference type="Pfam" id="PF08544">
    <property type="entry name" value="GHMP_kinases_C"/>
    <property type="match status" value="1"/>
</dbReference>